<evidence type="ECO:0000256" key="2">
    <source>
        <dbReference type="ARBA" id="ARBA00005634"/>
    </source>
</evidence>
<dbReference type="GO" id="GO:0008235">
    <property type="term" value="F:metalloexopeptidase activity"/>
    <property type="evidence" value="ECO:0007669"/>
    <property type="project" value="InterPro"/>
</dbReference>
<dbReference type="InterPro" id="IPR003137">
    <property type="entry name" value="PA_domain"/>
</dbReference>
<keyword evidence="3 6" id="KW-0645">Protease</keyword>
<dbReference type="InterPro" id="IPR046450">
    <property type="entry name" value="PA_dom_sf"/>
</dbReference>
<sequence length="476" mass="51566">MQFKVTLTLLALALTAVADAKQESEWLQRKITTKGLLRHTQNFERFSKAYKGTRVFTTPGHKLTLSYLEKRLKHAGLHVYRHPFVATYSETIYAKASTTVKGVELTFPVFGLAYTKSTPKEGLKAEVVHIPNKVGTNVSYGCEAEDFQGTDVKGKIALISRGECSANLKSLNAAKAGAVAALVYNDADQEYRGRLGLTETSTLVTGGLSKASGVKLVELLQQGPLKLDLTIIEKVENRTTHNIIAETKGGDPNHVVFLGAHSDSVWAGPGINDNGSGSAALLEVATNLGRKFNPKNKVRFGWFSAEEYGLLGSYAYVNSLNAQERKKIALMLNFDMIASPNYILRIYNQNADGGPSPAGSEVITRDFEADFKYKKIPYQSVPFPYSGSDIGPFAAAGIPSGGLITGASGIKTEAEKKIFGGVVGKQLDWCYHLGCDTNKNLNTKAFLINAKSIADAVHRYSRNVTEVVRASGRSTA</sequence>
<keyword evidence="10" id="KW-1185">Reference proteome</keyword>
<keyword evidence="4 6" id="KW-0378">Hydrolase</keyword>
<evidence type="ECO:0000256" key="3">
    <source>
        <dbReference type="ARBA" id="ARBA00022670"/>
    </source>
</evidence>
<keyword evidence="6" id="KW-0479">Metal-binding</keyword>
<keyword evidence="6" id="KW-0732">Signal</keyword>
<comment type="cofactor">
    <cofactor evidence="1">
        <name>Zn(2+)</name>
        <dbReference type="ChEBI" id="CHEBI:29105"/>
    </cofactor>
</comment>
<gene>
    <name evidence="9" type="ORF">K493DRAFT_313861</name>
</gene>
<dbReference type="GO" id="GO:0004177">
    <property type="term" value="F:aminopeptidase activity"/>
    <property type="evidence" value="ECO:0007669"/>
    <property type="project" value="UniProtKB-KW"/>
</dbReference>
<dbReference type="InterPro" id="IPR007484">
    <property type="entry name" value="Peptidase_M28"/>
</dbReference>
<dbReference type="SUPFAM" id="SSF52025">
    <property type="entry name" value="PA domain"/>
    <property type="match status" value="1"/>
</dbReference>
<feature type="domain" description="Peptidase M28" evidence="8">
    <location>
        <begin position="242"/>
        <end position="455"/>
    </location>
</feature>
<accession>A0A1Y1YJ82</accession>
<feature type="signal peptide" evidence="6">
    <location>
        <begin position="1"/>
        <end position="20"/>
    </location>
</feature>
<organism evidence="9 10">
    <name type="scientific">Basidiobolus meristosporus CBS 931.73</name>
    <dbReference type="NCBI Taxonomy" id="1314790"/>
    <lineage>
        <taxon>Eukaryota</taxon>
        <taxon>Fungi</taxon>
        <taxon>Fungi incertae sedis</taxon>
        <taxon>Zoopagomycota</taxon>
        <taxon>Entomophthoromycotina</taxon>
        <taxon>Basidiobolomycetes</taxon>
        <taxon>Basidiobolales</taxon>
        <taxon>Basidiobolaceae</taxon>
        <taxon>Basidiobolus</taxon>
    </lineage>
</organism>
<evidence type="ECO:0000313" key="10">
    <source>
        <dbReference type="Proteomes" id="UP000193498"/>
    </source>
</evidence>
<dbReference type="OrthoDB" id="10013407at2759"/>
<evidence type="ECO:0000313" key="9">
    <source>
        <dbReference type="EMBL" id="ORX98008.1"/>
    </source>
</evidence>
<keyword evidence="5 6" id="KW-0862">Zinc</keyword>
<proteinExistence type="inferred from homology"/>
<name>A0A1Y1YJ82_9FUNG</name>
<dbReference type="GO" id="GO:0046872">
    <property type="term" value="F:metal ion binding"/>
    <property type="evidence" value="ECO:0007669"/>
    <property type="project" value="UniProtKB-KW"/>
</dbReference>
<dbReference type="STRING" id="1314790.A0A1Y1YJ82"/>
<reference evidence="9 10" key="1">
    <citation type="submission" date="2016-07" db="EMBL/GenBank/DDBJ databases">
        <title>Pervasive Adenine N6-methylation of Active Genes in Fungi.</title>
        <authorList>
            <consortium name="DOE Joint Genome Institute"/>
            <person name="Mondo S.J."/>
            <person name="Dannebaum R.O."/>
            <person name="Kuo R.C."/>
            <person name="Labutti K."/>
            <person name="Haridas S."/>
            <person name="Kuo A."/>
            <person name="Salamov A."/>
            <person name="Ahrendt S.R."/>
            <person name="Lipzen A."/>
            <person name="Sullivan W."/>
            <person name="Andreopoulos W.B."/>
            <person name="Clum A."/>
            <person name="Lindquist E."/>
            <person name="Daum C."/>
            <person name="Ramamoorthy G.K."/>
            <person name="Gryganskyi A."/>
            <person name="Culley D."/>
            <person name="Magnuson J.K."/>
            <person name="James T.Y."/>
            <person name="O'Malley M.A."/>
            <person name="Stajich J.E."/>
            <person name="Spatafora J.W."/>
            <person name="Visel A."/>
            <person name="Grigoriev I.V."/>
        </authorList>
    </citation>
    <scope>NUCLEOTIDE SEQUENCE [LARGE SCALE GENOMIC DNA]</scope>
    <source>
        <strain evidence="9 10">CBS 931.73</strain>
    </source>
</reference>
<dbReference type="SUPFAM" id="SSF53187">
    <property type="entry name" value="Zn-dependent exopeptidases"/>
    <property type="match status" value="1"/>
</dbReference>
<dbReference type="Gene3D" id="3.50.30.30">
    <property type="match status" value="1"/>
</dbReference>
<protein>
    <recommendedName>
        <fullName evidence="6">Peptide hydrolase</fullName>
        <ecNumber evidence="6">3.4.-.-</ecNumber>
    </recommendedName>
</protein>
<dbReference type="InterPro" id="IPR045175">
    <property type="entry name" value="M28_fam"/>
</dbReference>
<evidence type="ECO:0000256" key="5">
    <source>
        <dbReference type="ARBA" id="ARBA00022833"/>
    </source>
</evidence>
<dbReference type="EC" id="3.4.-.-" evidence="6"/>
<feature type="domain" description="PA" evidence="7">
    <location>
        <begin position="134"/>
        <end position="216"/>
    </location>
</feature>
<evidence type="ECO:0000259" key="8">
    <source>
        <dbReference type="Pfam" id="PF04389"/>
    </source>
</evidence>
<keyword evidence="9" id="KW-0031">Aminopeptidase</keyword>
<evidence type="ECO:0000256" key="6">
    <source>
        <dbReference type="RuleBase" id="RU361240"/>
    </source>
</evidence>
<evidence type="ECO:0000256" key="1">
    <source>
        <dbReference type="ARBA" id="ARBA00001947"/>
    </source>
</evidence>
<evidence type="ECO:0000256" key="4">
    <source>
        <dbReference type="ARBA" id="ARBA00022801"/>
    </source>
</evidence>
<dbReference type="AlphaFoldDB" id="A0A1Y1YJ82"/>
<feature type="chain" id="PRO_5011811731" description="Peptide hydrolase" evidence="6">
    <location>
        <begin position="21"/>
        <end position="476"/>
    </location>
</feature>
<evidence type="ECO:0000259" key="7">
    <source>
        <dbReference type="Pfam" id="PF02225"/>
    </source>
</evidence>
<dbReference type="GO" id="GO:0006508">
    <property type="term" value="P:proteolysis"/>
    <property type="evidence" value="ECO:0007669"/>
    <property type="project" value="UniProtKB-KW"/>
</dbReference>
<dbReference type="Gene3D" id="3.40.630.10">
    <property type="entry name" value="Zn peptidases"/>
    <property type="match status" value="1"/>
</dbReference>
<dbReference type="InParanoid" id="A0A1Y1YJ82"/>
<dbReference type="PANTHER" id="PTHR12147:SF26">
    <property type="entry name" value="PEPTIDASE M28 DOMAIN-CONTAINING PROTEIN"/>
    <property type="match status" value="1"/>
</dbReference>
<dbReference type="Pfam" id="PF04389">
    <property type="entry name" value="Peptidase_M28"/>
    <property type="match status" value="1"/>
</dbReference>
<dbReference type="PANTHER" id="PTHR12147">
    <property type="entry name" value="METALLOPEPTIDASE M28 FAMILY MEMBER"/>
    <property type="match status" value="1"/>
</dbReference>
<comment type="similarity">
    <text evidence="2">Belongs to the peptidase M28 family. M28B subfamily.</text>
</comment>
<dbReference type="Pfam" id="PF02225">
    <property type="entry name" value="PA"/>
    <property type="match status" value="1"/>
</dbReference>
<dbReference type="EMBL" id="MCFE01000122">
    <property type="protein sequence ID" value="ORX98008.1"/>
    <property type="molecule type" value="Genomic_DNA"/>
</dbReference>
<dbReference type="Proteomes" id="UP000193498">
    <property type="component" value="Unassembled WGS sequence"/>
</dbReference>
<comment type="caution">
    <text evidence="9">The sequence shown here is derived from an EMBL/GenBank/DDBJ whole genome shotgun (WGS) entry which is preliminary data.</text>
</comment>